<evidence type="ECO:0008006" key="4">
    <source>
        <dbReference type="Google" id="ProtNLM"/>
    </source>
</evidence>
<keyword evidence="1" id="KW-1133">Transmembrane helix</keyword>
<gene>
    <name evidence="2" type="ORF">C6N75_09725</name>
</gene>
<keyword evidence="1" id="KW-0472">Membrane</keyword>
<protein>
    <recommendedName>
        <fullName evidence="4">2TM domain-containing protein</fullName>
    </recommendedName>
</protein>
<organism evidence="2 3">
    <name type="scientific">Streptomyces solincola</name>
    <dbReference type="NCBI Taxonomy" id="2100817"/>
    <lineage>
        <taxon>Bacteria</taxon>
        <taxon>Bacillati</taxon>
        <taxon>Actinomycetota</taxon>
        <taxon>Actinomycetes</taxon>
        <taxon>Kitasatosporales</taxon>
        <taxon>Streptomycetaceae</taxon>
        <taxon>Streptomyces</taxon>
    </lineage>
</organism>
<proteinExistence type="predicted"/>
<evidence type="ECO:0000256" key="1">
    <source>
        <dbReference type="SAM" id="Phobius"/>
    </source>
</evidence>
<reference evidence="2 3" key="1">
    <citation type="submission" date="2018-03" db="EMBL/GenBank/DDBJ databases">
        <title>Novel Streptomyces sp. from soil.</title>
        <authorList>
            <person name="Tan G.Y.A."/>
            <person name="Lee Z.Y."/>
        </authorList>
    </citation>
    <scope>NUCLEOTIDE SEQUENCE [LARGE SCALE GENOMIC DNA]</scope>
    <source>
        <strain evidence="2 3">ST5x</strain>
    </source>
</reference>
<dbReference type="EMBL" id="PVLV01000121">
    <property type="protein sequence ID" value="PRH79354.1"/>
    <property type="molecule type" value="Genomic_DNA"/>
</dbReference>
<dbReference type="AlphaFoldDB" id="A0A2S9PY58"/>
<evidence type="ECO:0000313" key="3">
    <source>
        <dbReference type="Proteomes" id="UP000239322"/>
    </source>
</evidence>
<dbReference type="OrthoDB" id="4838689at2"/>
<comment type="caution">
    <text evidence="2">The sequence shown here is derived from an EMBL/GenBank/DDBJ whole genome shotgun (WGS) entry which is preliminary data.</text>
</comment>
<evidence type="ECO:0000313" key="2">
    <source>
        <dbReference type="EMBL" id="PRH79354.1"/>
    </source>
</evidence>
<feature type="transmembrane region" description="Helical" evidence="1">
    <location>
        <begin position="9"/>
        <end position="30"/>
    </location>
</feature>
<feature type="transmembrane region" description="Helical" evidence="1">
    <location>
        <begin position="36"/>
        <end position="55"/>
    </location>
</feature>
<dbReference type="RefSeq" id="WP_105868470.1">
    <property type="nucleotide sequence ID" value="NZ_PVLV01000121.1"/>
</dbReference>
<sequence length="71" mass="8153">MKRDQAARYLARLHVAMALLWFLLIIPTMLWWKESILWVLLISIYANIVGHWGAYQAAKAEESGETNPPQG</sequence>
<keyword evidence="3" id="KW-1185">Reference proteome</keyword>
<accession>A0A2S9PY58</accession>
<name>A0A2S9PY58_9ACTN</name>
<dbReference type="Proteomes" id="UP000239322">
    <property type="component" value="Unassembled WGS sequence"/>
</dbReference>
<keyword evidence="1" id="KW-0812">Transmembrane</keyword>